<feature type="domain" description="Cyclin N-terminal" evidence="1">
    <location>
        <begin position="12"/>
        <end position="47"/>
    </location>
</feature>
<gene>
    <name evidence="2" type="primary">CYCA1-1</name>
    <name evidence="2" type="ORF">KSP40_PGU001662</name>
</gene>
<name>A0ABR2M3N7_9ASPA</name>
<comment type="caution">
    <text evidence="2">The sequence shown here is derived from an EMBL/GenBank/DDBJ whole genome shotgun (WGS) entry which is preliminary data.</text>
</comment>
<organism evidence="2 3">
    <name type="scientific">Platanthera guangdongensis</name>
    <dbReference type="NCBI Taxonomy" id="2320717"/>
    <lineage>
        <taxon>Eukaryota</taxon>
        <taxon>Viridiplantae</taxon>
        <taxon>Streptophyta</taxon>
        <taxon>Embryophyta</taxon>
        <taxon>Tracheophyta</taxon>
        <taxon>Spermatophyta</taxon>
        <taxon>Magnoliopsida</taxon>
        <taxon>Liliopsida</taxon>
        <taxon>Asparagales</taxon>
        <taxon>Orchidaceae</taxon>
        <taxon>Orchidoideae</taxon>
        <taxon>Orchideae</taxon>
        <taxon>Orchidinae</taxon>
        <taxon>Platanthera</taxon>
    </lineage>
</organism>
<dbReference type="Proteomes" id="UP001412067">
    <property type="component" value="Unassembled WGS sequence"/>
</dbReference>
<dbReference type="Pfam" id="PF00134">
    <property type="entry name" value="Cyclin_N"/>
    <property type="match status" value="1"/>
</dbReference>
<keyword evidence="3" id="KW-1185">Reference proteome</keyword>
<dbReference type="EMBL" id="JBBWWR010000012">
    <property type="protein sequence ID" value="KAK8958296.1"/>
    <property type="molecule type" value="Genomic_DNA"/>
</dbReference>
<dbReference type="SUPFAM" id="SSF47954">
    <property type="entry name" value="Cyclin-like"/>
    <property type="match status" value="1"/>
</dbReference>
<accession>A0ABR2M3N7</accession>
<sequence length="53" mass="6243">MGKEIPCHHCARKIQTRTCPTDFIDKVQKDINGNMRAILIDWLVEVYKFISYC</sequence>
<proteinExistence type="predicted"/>
<evidence type="ECO:0000313" key="2">
    <source>
        <dbReference type="EMBL" id="KAK8958296.1"/>
    </source>
</evidence>
<evidence type="ECO:0000259" key="1">
    <source>
        <dbReference type="Pfam" id="PF00134"/>
    </source>
</evidence>
<dbReference type="InterPro" id="IPR036915">
    <property type="entry name" value="Cyclin-like_sf"/>
</dbReference>
<reference evidence="2 3" key="1">
    <citation type="journal article" date="2022" name="Nat. Plants">
        <title>Genomes of leafy and leafless Platanthera orchids illuminate the evolution of mycoheterotrophy.</title>
        <authorList>
            <person name="Li M.H."/>
            <person name="Liu K.W."/>
            <person name="Li Z."/>
            <person name="Lu H.C."/>
            <person name="Ye Q.L."/>
            <person name="Zhang D."/>
            <person name="Wang J.Y."/>
            <person name="Li Y.F."/>
            <person name="Zhong Z.M."/>
            <person name="Liu X."/>
            <person name="Yu X."/>
            <person name="Liu D.K."/>
            <person name="Tu X.D."/>
            <person name="Liu B."/>
            <person name="Hao Y."/>
            <person name="Liao X.Y."/>
            <person name="Jiang Y.T."/>
            <person name="Sun W.H."/>
            <person name="Chen J."/>
            <person name="Chen Y.Q."/>
            <person name="Ai Y."/>
            <person name="Zhai J.W."/>
            <person name="Wu S.S."/>
            <person name="Zhou Z."/>
            <person name="Hsiao Y.Y."/>
            <person name="Wu W.L."/>
            <person name="Chen Y.Y."/>
            <person name="Lin Y.F."/>
            <person name="Hsu J.L."/>
            <person name="Li C.Y."/>
            <person name="Wang Z.W."/>
            <person name="Zhao X."/>
            <person name="Zhong W.Y."/>
            <person name="Ma X.K."/>
            <person name="Ma L."/>
            <person name="Huang J."/>
            <person name="Chen G.Z."/>
            <person name="Huang M.Z."/>
            <person name="Huang L."/>
            <person name="Peng D.H."/>
            <person name="Luo Y.B."/>
            <person name="Zou S.Q."/>
            <person name="Chen S.P."/>
            <person name="Lan S."/>
            <person name="Tsai W.C."/>
            <person name="Van de Peer Y."/>
            <person name="Liu Z.J."/>
        </authorList>
    </citation>
    <scope>NUCLEOTIDE SEQUENCE [LARGE SCALE GENOMIC DNA]</scope>
    <source>
        <strain evidence="2">Lor288</strain>
    </source>
</reference>
<dbReference type="InterPro" id="IPR006671">
    <property type="entry name" value="Cyclin_N"/>
</dbReference>
<dbReference type="Gene3D" id="1.10.472.10">
    <property type="entry name" value="Cyclin-like"/>
    <property type="match status" value="1"/>
</dbReference>
<evidence type="ECO:0000313" key="3">
    <source>
        <dbReference type="Proteomes" id="UP001412067"/>
    </source>
</evidence>
<protein>
    <submittedName>
        <fullName evidence="2">Cyclin-A1-1</fullName>
    </submittedName>
</protein>